<dbReference type="InterPro" id="IPR011559">
    <property type="entry name" value="Initiation_fac_2B_a/b/d"/>
</dbReference>
<dbReference type="FunFam" id="3.40.50.10470:FF:000006">
    <property type="entry name" value="Methylthioribose-1-phosphate isomerase"/>
    <property type="match status" value="1"/>
</dbReference>
<accession>S2KR99</accession>
<comment type="function">
    <text evidence="4">Catalyzes the interconversion of methylthioribose-1-phosphate (MTR-1-P) into methylthioribulose-1-phosphate (MTRu-1-P). Also catalyzes the interconversion of 5-deoxyribose 1-phosphate and 5-deoxyribulose 1-phosphate. Part of a bifunctional DHAP-shunt salvage pathway for SAM by-products.</text>
</comment>
<comment type="similarity">
    <text evidence="5">Belongs to the EIF-2B alpha/beta/delta subunits family. MtnA subfamily.</text>
</comment>
<dbReference type="HAMAP" id="MF_01678">
    <property type="entry name" value="Salvage_MtnA"/>
    <property type="match status" value="1"/>
</dbReference>
<keyword evidence="5" id="KW-0028">Amino-acid biosynthesis</keyword>
<feature type="binding site" evidence="5">
    <location>
        <position position="198"/>
    </location>
    <ligand>
        <name>substrate</name>
    </ligand>
</feature>
<dbReference type="InterPro" id="IPR042529">
    <property type="entry name" value="IF_2B-like_C"/>
</dbReference>
<feature type="binding site" evidence="5">
    <location>
        <begin position="50"/>
        <end position="52"/>
    </location>
    <ligand>
        <name>substrate</name>
    </ligand>
</feature>
<evidence type="ECO:0000256" key="4">
    <source>
        <dbReference type="ARBA" id="ARBA00058145"/>
    </source>
</evidence>
<protein>
    <recommendedName>
        <fullName evidence="5">Methylthioribose-1-phosphate isomerase</fullName>
        <shortName evidence="5">M1Pi</shortName>
        <shortName evidence="5">MTR-1-P isomerase</shortName>
        <ecNumber evidence="5">5.3.1.23</ecNumber>
    </recommendedName>
    <alternativeName>
        <fullName evidence="5">S-methyl-5-thioribose-1-phosphate isomerase</fullName>
    </alternativeName>
</protein>
<dbReference type="SUPFAM" id="SSF100950">
    <property type="entry name" value="NagB/RpiA/CoA transferase-like"/>
    <property type="match status" value="1"/>
</dbReference>
<dbReference type="RefSeq" id="WP_016415126.1">
    <property type="nucleotide sequence ID" value="NZ_AUAB01000001.1"/>
</dbReference>
<comment type="catalytic activity">
    <reaction evidence="2">
        <text>5-deoxy-alpha-D-ribose 1-phosphate = 5-deoxy-D-ribulose 1-phosphate</text>
        <dbReference type="Rhea" id="RHEA:61296"/>
        <dbReference type="ChEBI" id="CHEBI:58749"/>
        <dbReference type="ChEBI" id="CHEBI:144504"/>
    </reaction>
    <physiologicalReaction direction="left-to-right" evidence="2">
        <dbReference type="Rhea" id="RHEA:61297"/>
    </physiologicalReaction>
</comment>
<comment type="catalytic activity">
    <reaction evidence="3">
        <text>5-(methylsulfanyl)-alpha-D-ribose 1-phosphate = 5-(methylsulfanyl)-D-ribulose 1-phosphate</text>
        <dbReference type="Rhea" id="RHEA:19989"/>
        <dbReference type="ChEBI" id="CHEBI:58533"/>
        <dbReference type="ChEBI" id="CHEBI:58548"/>
        <dbReference type="EC" id="5.3.1.23"/>
    </reaction>
    <physiologicalReaction direction="left-to-right" evidence="3">
        <dbReference type="Rhea" id="RHEA:19990"/>
    </physiologicalReaction>
</comment>
<dbReference type="NCBIfam" id="TIGR00524">
    <property type="entry name" value="eIF-2B_rel"/>
    <property type="match status" value="1"/>
</dbReference>
<evidence type="ECO:0000256" key="2">
    <source>
        <dbReference type="ARBA" id="ARBA00050906"/>
    </source>
</evidence>
<dbReference type="InterPro" id="IPR027363">
    <property type="entry name" value="M1Pi_N"/>
</dbReference>
<dbReference type="STRING" id="1121939.L861_03450"/>
<dbReference type="Proteomes" id="UP000014463">
    <property type="component" value="Unassembled WGS sequence"/>
</dbReference>
<dbReference type="PANTHER" id="PTHR43475">
    <property type="entry name" value="METHYLTHIORIBOSE-1-PHOSPHATE ISOMERASE"/>
    <property type="match status" value="1"/>
</dbReference>
<dbReference type="GO" id="GO:0019509">
    <property type="term" value="P:L-methionine salvage from methylthioadenosine"/>
    <property type="evidence" value="ECO:0007669"/>
    <property type="project" value="UniProtKB-UniRule"/>
</dbReference>
<feature type="binding site" evidence="5">
    <location>
        <position position="90"/>
    </location>
    <ligand>
        <name>substrate</name>
    </ligand>
</feature>
<dbReference type="PANTHER" id="PTHR43475:SF1">
    <property type="entry name" value="METHYLTHIORIBOSE-1-PHOSPHATE ISOMERASE"/>
    <property type="match status" value="1"/>
</dbReference>
<keyword evidence="5" id="KW-0486">Methionine biosynthesis</keyword>
<feature type="site" description="Transition state stabilizer" evidence="5">
    <location>
        <position position="159"/>
    </location>
</feature>
<dbReference type="Gene3D" id="3.40.50.10470">
    <property type="entry name" value="Translation initiation factor eif-2b, domain 2"/>
    <property type="match status" value="1"/>
</dbReference>
<keyword evidence="1 5" id="KW-0413">Isomerase</keyword>
<dbReference type="InterPro" id="IPR000649">
    <property type="entry name" value="IF-2B-related"/>
</dbReference>
<proteinExistence type="inferred from homology"/>
<dbReference type="AlphaFoldDB" id="S2KR99"/>
<evidence type="ECO:0000256" key="1">
    <source>
        <dbReference type="ARBA" id="ARBA00023235"/>
    </source>
</evidence>
<dbReference type="OrthoDB" id="9803436at2"/>
<feature type="binding site" evidence="5">
    <location>
        <begin position="249"/>
        <end position="250"/>
    </location>
    <ligand>
        <name>substrate</name>
    </ligand>
</feature>
<dbReference type="FunFam" id="1.20.120.420:FF:000003">
    <property type="entry name" value="Methylthioribose-1-phosphate isomerase"/>
    <property type="match status" value="1"/>
</dbReference>
<evidence type="ECO:0000313" key="6">
    <source>
        <dbReference type="EMBL" id="EPC04390.1"/>
    </source>
</evidence>
<dbReference type="Gene3D" id="1.20.120.420">
    <property type="entry name" value="translation initiation factor eif-2b, domain 1"/>
    <property type="match status" value="1"/>
</dbReference>
<comment type="pathway">
    <text evidence="5">Amino-acid biosynthesis; L-methionine biosynthesis via salvage pathway; L-methionine from S-methyl-5-thio-alpha-D-ribose 1-phosphate: step 1/6.</text>
</comment>
<dbReference type="NCBIfam" id="NF004326">
    <property type="entry name" value="PRK05720.1"/>
    <property type="match status" value="1"/>
</dbReference>
<dbReference type="InterPro" id="IPR005251">
    <property type="entry name" value="IF-M1Pi"/>
</dbReference>
<comment type="caution">
    <text evidence="6">The sequence shown here is derived from an EMBL/GenBank/DDBJ whole genome shotgun (WGS) entry which is preliminary data.</text>
</comment>
<sequence length="368" mass="39503">MSVPSITPIRWCDDGHLELLDQRALPDRHLTLDVTSADGAAEAIRAMVVRGAPAIGITAAYGVVLAALKQRGSDWQPGVEAAITILAASRPTAVNLFWALERMHQVIAIHRHEEVAPVTALLEAARTIHRQDLDDNLTMGELGADLISREAPCAVMTHCNTGALATGGHGTALGVIRSAWSRGLITHVHANETRPWLQGARLTAWELDQEGIPVTLAVDSAASLLMAQGKVGWLIVGADRIAANGDVANKIGTLALAVQARYFGVKVMVVAPSSTFDLEVASGDAIPIETRDARELTHQGERVVAPEKINIYNPVFDVTPASLIDAIVCERGVIEHPDHAGVVRMIETCRGTEVCHNLSRTYERKDPE</sequence>
<dbReference type="GO" id="GO:0046523">
    <property type="term" value="F:S-methyl-5-thioribose-1-phosphate isomerase activity"/>
    <property type="evidence" value="ECO:0007669"/>
    <property type="project" value="UniProtKB-UniRule"/>
</dbReference>
<gene>
    <name evidence="5" type="primary">mtnA</name>
    <name evidence="6" type="ORF">L861_03450</name>
</gene>
<evidence type="ECO:0000256" key="3">
    <source>
        <dbReference type="ARBA" id="ARBA00051169"/>
    </source>
</evidence>
<organism evidence="6 7">
    <name type="scientific">Litchfieldella anticariensis (strain DSM 16096 / CECT 5854 / CIP 108499 / LMG 22089 / FP35)</name>
    <name type="common">Halomonas anticariensis</name>
    <dbReference type="NCBI Taxonomy" id="1121939"/>
    <lineage>
        <taxon>Bacteria</taxon>
        <taxon>Pseudomonadati</taxon>
        <taxon>Pseudomonadota</taxon>
        <taxon>Gammaproteobacteria</taxon>
        <taxon>Oceanospirillales</taxon>
        <taxon>Halomonadaceae</taxon>
        <taxon>Litchfieldella</taxon>
    </lineage>
</organism>
<dbReference type="EC" id="5.3.1.23" evidence="5"/>
<name>S2KR99_LITA3</name>
<evidence type="ECO:0000313" key="7">
    <source>
        <dbReference type="Proteomes" id="UP000014463"/>
    </source>
</evidence>
<dbReference type="InterPro" id="IPR037171">
    <property type="entry name" value="NagB/RpiA_transferase-like"/>
</dbReference>
<keyword evidence="7" id="KW-1185">Reference proteome</keyword>
<reference evidence="6 7" key="1">
    <citation type="journal article" date="2013" name="Genome Announc.">
        <title>Draft genome sequence of the moderately halophilic gammaproteobacterium Halomonas anticariensis FP35.</title>
        <authorList>
            <person name="Tahrioui A."/>
            <person name="Quesada E."/>
            <person name="Llamas I."/>
        </authorList>
    </citation>
    <scope>NUCLEOTIDE SEQUENCE [LARGE SCALE GENOMIC DNA]</scope>
    <source>
        <strain evidence="7">DSM 16096 / CECT 5854 / LMG 22089 / FP35</strain>
    </source>
</reference>
<dbReference type="NCBIfam" id="TIGR00512">
    <property type="entry name" value="salvage_mtnA"/>
    <property type="match status" value="1"/>
</dbReference>
<dbReference type="eggNOG" id="COG0182">
    <property type="taxonomic scope" value="Bacteria"/>
</dbReference>
<dbReference type="PATRIC" id="fig|1121939.11.peg.647"/>
<evidence type="ECO:0000256" key="5">
    <source>
        <dbReference type="HAMAP-Rule" id="MF_01678"/>
    </source>
</evidence>
<dbReference type="EMBL" id="ASTJ01000011">
    <property type="protein sequence ID" value="EPC04390.1"/>
    <property type="molecule type" value="Genomic_DNA"/>
</dbReference>
<dbReference type="Pfam" id="PF01008">
    <property type="entry name" value="IF-2B"/>
    <property type="match status" value="1"/>
</dbReference>
<dbReference type="UniPathway" id="UPA00904">
    <property type="reaction ID" value="UER00874"/>
</dbReference>
<feature type="active site" description="Proton donor" evidence="5">
    <location>
        <position position="239"/>
    </location>
</feature>